<dbReference type="InterPro" id="IPR009410">
    <property type="entry name" value="Allene_ox_cyc"/>
</dbReference>
<evidence type="ECO:0000313" key="11">
    <source>
        <dbReference type="Proteomes" id="UP000652761"/>
    </source>
</evidence>
<keyword evidence="4" id="KW-0150">Chloroplast</keyword>
<dbReference type="Pfam" id="PF06351">
    <property type="entry name" value="Allene_ox_cyc"/>
    <property type="match status" value="1"/>
</dbReference>
<evidence type="ECO:0000256" key="6">
    <source>
        <dbReference type="ARBA" id="ARBA00022946"/>
    </source>
</evidence>
<feature type="compositionally biased region" description="Low complexity" evidence="9">
    <location>
        <begin position="110"/>
        <end position="144"/>
    </location>
</feature>
<keyword evidence="7" id="KW-0413">Isomerase</keyword>
<dbReference type="PANTHER" id="PTHR31843:SF11">
    <property type="entry name" value="ALLENE OXIDE CYCLASE 4, CHLOROPLASTIC"/>
    <property type="match status" value="1"/>
</dbReference>
<evidence type="ECO:0000256" key="5">
    <source>
        <dbReference type="ARBA" id="ARBA00022640"/>
    </source>
</evidence>
<dbReference type="Gene3D" id="2.40.480.10">
    <property type="entry name" value="Allene oxide cyclase-like"/>
    <property type="match status" value="1"/>
</dbReference>
<comment type="catalytic activity">
    <reaction evidence="8">
        <text>(9Z,13S,15Z)-12,13-epoxyoctadeca-9,11,15-trienoate = (9S,13S,15Z)-12-oxophyto-10,15-dienoate</text>
        <dbReference type="Rhea" id="RHEA:22592"/>
        <dbReference type="ChEBI" id="CHEBI:36438"/>
        <dbReference type="ChEBI" id="CHEBI:57411"/>
        <dbReference type="EC" id="5.3.99.6"/>
    </reaction>
</comment>
<keyword evidence="6" id="KW-0809">Transit peptide</keyword>
<dbReference type="Proteomes" id="UP000652761">
    <property type="component" value="Unassembled WGS sequence"/>
</dbReference>
<keyword evidence="5" id="KW-0934">Plastid</keyword>
<evidence type="ECO:0000256" key="2">
    <source>
        <dbReference type="ARBA" id="ARBA00007982"/>
    </source>
</evidence>
<evidence type="ECO:0000256" key="1">
    <source>
        <dbReference type="ARBA" id="ARBA00004229"/>
    </source>
</evidence>
<dbReference type="InterPro" id="IPR044859">
    <property type="entry name" value="Allene_oxi_cyc_Dirigent"/>
</dbReference>
<dbReference type="SUPFAM" id="SSF141493">
    <property type="entry name" value="Allene oxide cyclase-like"/>
    <property type="match status" value="1"/>
</dbReference>
<evidence type="ECO:0000256" key="9">
    <source>
        <dbReference type="SAM" id="MobiDB-lite"/>
    </source>
</evidence>
<gene>
    <name evidence="10" type="ORF">Taro_014138</name>
</gene>
<feature type="region of interest" description="Disordered" evidence="9">
    <location>
        <begin position="109"/>
        <end position="210"/>
    </location>
</feature>
<dbReference type="EC" id="5.3.99.6" evidence="3"/>
<dbReference type="GO" id="GO:0046423">
    <property type="term" value="F:allene-oxide cyclase activity"/>
    <property type="evidence" value="ECO:0007669"/>
    <property type="project" value="UniProtKB-EC"/>
</dbReference>
<comment type="similarity">
    <text evidence="2">Belongs to the allene oxide cyclase family.</text>
</comment>
<dbReference type="AlphaFoldDB" id="A0A843UI63"/>
<accession>A0A843UI63</accession>
<dbReference type="GO" id="GO:0009507">
    <property type="term" value="C:chloroplast"/>
    <property type="evidence" value="ECO:0007669"/>
    <property type="project" value="UniProtKB-SubCell"/>
</dbReference>
<organism evidence="10 11">
    <name type="scientific">Colocasia esculenta</name>
    <name type="common">Wild taro</name>
    <name type="synonym">Arum esculentum</name>
    <dbReference type="NCBI Taxonomy" id="4460"/>
    <lineage>
        <taxon>Eukaryota</taxon>
        <taxon>Viridiplantae</taxon>
        <taxon>Streptophyta</taxon>
        <taxon>Embryophyta</taxon>
        <taxon>Tracheophyta</taxon>
        <taxon>Spermatophyta</taxon>
        <taxon>Magnoliopsida</taxon>
        <taxon>Liliopsida</taxon>
        <taxon>Araceae</taxon>
        <taxon>Aroideae</taxon>
        <taxon>Colocasieae</taxon>
        <taxon>Colocasia</taxon>
    </lineage>
</organism>
<proteinExistence type="inferred from homology"/>
<dbReference type="PANTHER" id="PTHR31843">
    <property type="entry name" value="ALLENE OXIDE CYCLASE 4, CHLOROPLASTIC"/>
    <property type="match status" value="1"/>
</dbReference>
<evidence type="ECO:0000256" key="3">
    <source>
        <dbReference type="ARBA" id="ARBA00012209"/>
    </source>
</evidence>
<evidence type="ECO:0000256" key="8">
    <source>
        <dbReference type="ARBA" id="ARBA00049891"/>
    </source>
</evidence>
<evidence type="ECO:0000313" key="10">
    <source>
        <dbReference type="EMBL" id="MQL81684.1"/>
    </source>
</evidence>
<reference evidence="10" key="1">
    <citation type="submission" date="2017-07" db="EMBL/GenBank/DDBJ databases">
        <title>Taro Niue Genome Assembly and Annotation.</title>
        <authorList>
            <person name="Atibalentja N."/>
            <person name="Keating K."/>
            <person name="Fields C.J."/>
        </authorList>
    </citation>
    <scope>NUCLEOTIDE SEQUENCE</scope>
    <source>
        <strain evidence="10">Niue_2</strain>
        <tissue evidence="10">Leaf</tissue>
    </source>
</reference>
<dbReference type="OrthoDB" id="1894474at2759"/>
<keyword evidence="11" id="KW-1185">Reference proteome</keyword>
<feature type="compositionally biased region" description="Low complexity" evidence="9">
    <location>
        <begin position="151"/>
        <end position="168"/>
    </location>
</feature>
<protein>
    <recommendedName>
        <fullName evidence="3">allene-oxide cyclase</fullName>
        <ecNumber evidence="3">5.3.99.6</ecNumber>
    </recommendedName>
</protein>
<evidence type="ECO:0000256" key="7">
    <source>
        <dbReference type="ARBA" id="ARBA00023235"/>
    </source>
</evidence>
<dbReference type="GO" id="GO:0009695">
    <property type="term" value="P:jasmonic acid biosynthetic process"/>
    <property type="evidence" value="ECO:0007669"/>
    <property type="project" value="InterPro"/>
</dbReference>
<name>A0A843UI63_COLES</name>
<comment type="caution">
    <text evidence="10">The sequence shown here is derived from an EMBL/GenBank/DDBJ whole genome shotgun (WGS) entry which is preliminary data.</text>
</comment>
<dbReference type="InterPro" id="IPR034871">
    <property type="entry name" value="Allene_oxi_cyc_sf"/>
</dbReference>
<sequence length="210" mass="22497">MASSSILKVASPVIKLFSSANRALLGKPREMLPRNHGKVQELCMYKMYERNRESPAHLRLNQKQVENALGDLVPFTNKIFHENLKKQLGITAGLCVLIEHIPEKNGGDYTASTSATTGTSQCMAPTSPTRTSTSPSLAASGSSPVPTARQSCSSSSSPSRSSTPFTCRESQTSLLTAELLGAPMPPSPTVEPTPEATACEPHHTIKNFTD</sequence>
<dbReference type="EMBL" id="NMUH01000581">
    <property type="protein sequence ID" value="MQL81684.1"/>
    <property type="molecule type" value="Genomic_DNA"/>
</dbReference>
<evidence type="ECO:0000256" key="4">
    <source>
        <dbReference type="ARBA" id="ARBA00022528"/>
    </source>
</evidence>
<comment type="subcellular location">
    <subcellularLocation>
        <location evidence="1">Plastid</location>
        <location evidence="1">Chloroplast</location>
    </subcellularLocation>
</comment>